<dbReference type="CDD" id="cd00067">
    <property type="entry name" value="GAL4"/>
    <property type="match status" value="1"/>
</dbReference>
<keyword evidence="2" id="KW-0479">Metal-binding</keyword>
<evidence type="ECO:0000256" key="4">
    <source>
        <dbReference type="ARBA" id="ARBA00023015"/>
    </source>
</evidence>
<reference evidence="10" key="1">
    <citation type="journal article" date="2021" name="Nat. Commun.">
        <title>Genetic determinants of endophytism in the Arabidopsis root mycobiome.</title>
        <authorList>
            <person name="Mesny F."/>
            <person name="Miyauchi S."/>
            <person name="Thiergart T."/>
            <person name="Pickel B."/>
            <person name="Atanasova L."/>
            <person name="Karlsson M."/>
            <person name="Huettel B."/>
            <person name="Barry K.W."/>
            <person name="Haridas S."/>
            <person name="Chen C."/>
            <person name="Bauer D."/>
            <person name="Andreopoulos W."/>
            <person name="Pangilinan J."/>
            <person name="LaButti K."/>
            <person name="Riley R."/>
            <person name="Lipzen A."/>
            <person name="Clum A."/>
            <person name="Drula E."/>
            <person name="Henrissat B."/>
            <person name="Kohler A."/>
            <person name="Grigoriev I.V."/>
            <person name="Martin F.M."/>
            <person name="Hacquard S."/>
        </authorList>
    </citation>
    <scope>NUCLEOTIDE SEQUENCE</scope>
    <source>
        <strain evidence="10">FSSC 5 MPI-SDFR-AT-0091</strain>
    </source>
</reference>
<keyword evidence="3" id="KW-0862">Zinc</keyword>
<feature type="compositionally biased region" description="Pro residues" evidence="8">
    <location>
        <begin position="101"/>
        <end position="113"/>
    </location>
</feature>
<dbReference type="PANTHER" id="PTHR31313">
    <property type="entry name" value="TY1 ENHANCER ACTIVATOR"/>
    <property type="match status" value="1"/>
</dbReference>
<dbReference type="Pfam" id="PF00172">
    <property type="entry name" value="Zn_clus"/>
    <property type="match status" value="1"/>
</dbReference>
<dbReference type="PROSITE" id="PS50048">
    <property type="entry name" value="ZN2_CY6_FUNGAL_2"/>
    <property type="match status" value="1"/>
</dbReference>
<dbReference type="Proteomes" id="UP000736672">
    <property type="component" value="Unassembled WGS sequence"/>
</dbReference>
<feature type="compositionally biased region" description="Polar residues" evidence="8">
    <location>
        <begin position="85"/>
        <end position="94"/>
    </location>
</feature>
<dbReference type="Gene3D" id="4.10.240.10">
    <property type="entry name" value="Zn(2)-C6 fungal-type DNA-binding domain"/>
    <property type="match status" value="1"/>
</dbReference>
<comment type="caution">
    <text evidence="10">The sequence shown here is derived from an EMBL/GenBank/DDBJ whole genome shotgun (WGS) entry which is preliminary data.</text>
</comment>
<dbReference type="InterPro" id="IPR001138">
    <property type="entry name" value="Zn2Cys6_DnaBD"/>
</dbReference>
<dbReference type="GO" id="GO:0003677">
    <property type="term" value="F:DNA binding"/>
    <property type="evidence" value="ECO:0007669"/>
    <property type="project" value="UniProtKB-KW"/>
</dbReference>
<evidence type="ECO:0000256" key="7">
    <source>
        <dbReference type="ARBA" id="ARBA00023242"/>
    </source>
</evidence>
<evidence type="ECO:0000256" key="3">
    <source>
        <dbReference type="ARBA" id="ARBA00022833"/>
    </source>
</evidence>
<evidence type="ECO:0000313" key="10">
    <source>
        <dbReference type="EMBL" id="KAH7234538.1"/>
    </source>
</evidence>
<protein>
    <submittedName>
        <fullName evidence="10">Fungal-specific transcription factor domain-containing protein</fullName>
    </submittedName>
</protein>
<dbReference type="PANTHER" id="PTHR31313:SF81">
    <property type="entry name" value="TY1 ENHANCER ACTIVATOR"/>
    <property type="match status" value="1"/>
</dbReference>
<evidence type="ECO:0000256" key="8">
    <source>
        <dbReference type="SAM" id="MobiDB-lite"/>
    </source>
</evidence>
<feature type="region of interest" description="Disordered" evidence="8">
    <location>
        <begin position="491"/>
        <end position="512"/>
    </location>
</feature>
<feature type="region of interest" description="Disordered" evidence="8">
    <location>
        <begin position="85"/>
        <end position="195"/>
    </location>
</feature>
<dbReference type="CDD" id="cd12148">
    <property type="entry name" value="fungal_TF_MHR"/>
    <property type="match status" value="1"/>
</dbReference>
<evidence type="ECO:0000256" key="1">
    <source>
        <dbReference type="ARBA" id="ARBA00004123"/>
    </source>
</evidence>
<evidence type="ECO:0000259" key="9">
    <source>
        <dbReference type="PROSITE" id="PS50048"/>
    </source>
</evidence>
<dbReference type="GO" id="GO:0005634">
    <property type="term" value="C:nucleus"/>
    <property type="evidence" value="ECO:0007669"/>
    <property type="project" value="UniProtKB-SubCell"/>
</dbReference>
<dbReference type="SMART" id="SM00066">
    <property type="entry name" value="GAL4"/>
    <property type="match status" value="1"/>
</dbReference>
<name>A0A9P9JRQ9_FUSSL</name>
<keyword evidence="6" id="KW-0804">Transcription</keyword>
<dbReference type="GO" id="GO:0006351">
    <property type="term" value="P:DNA-templated transcription"/>
    <property type="evidence" value="ECO:0007669"/>
    <property type="project" value="InterPro"/>
</dbReference>
<dbReference type="EMBL" id="JAGTJS010000025">
    <property type="protein sequence ID" value="KAH7234538.1"/>
    <property type="molecule type" value="Genomic_DNA"/>
</dbReference>
<dbReference type="Pfam" id="PF04082">
    <property type="entry name" value="Fungal_trans"/>
    <property type="match status" value="1"/>
</dbReference>
<proteinExistence type="predicted"/>
<keyword evidence="11" id="KW-1185">Reference proteome</keyword>
<evidence type="ECO:0000313" key="11">
    <source>
        <dbReference type="Proteomes" id="UP000736672"/>
    </source>
</evidence>
<keyword evidence="7" id="KW-0539">Nucleus</keyword>
<sequence length="696" mass="76564">MVERPKATSRTGGFQRATVACQNCRLRKVKCDAQSAPSKDGCGPCRRTGQQCLLDPLSDRRRSVSHKLVNKLQQRIEALESLNQRPAGQLSSEPGQEEAAPFPPSDPTVPMPCTPTAAQSADEADSALLGGDQGLDVVFPDEACGRDQPQPPPPAVPLSERPSHEAADRSPSFYGATSHPHVVSPQEKPYAASQDADADANAVAIDLDLDSPHLRDNLLQSFFKYQTLWVEIVDRTTFAAHKAAGASSRWHSGFLEDAMLAAGTRLSTSKSVRALGPKYLERAKQEALKAMCEPTPAGLQGFLLLSEYEVTQGNDRAGWMFCGMACRMLSDLGLHEHVGVNGTSSEAHEQSNEGHLLYALLSACIVYEGVWTLYLGRPSSISRSVMDAVASRCRARRVGDSPWLNAWVGLCMSMAEISEVLNARHVSDSERASSLRALFIQTEEWYQSLPPELAYNEDRLMDMDLAGYGLHTQYCKVQILVRRELATLNNPRKRRHSQCESGRGRQMPSDGSSSDIYRYALRTARLIVTYREAFGMEKIPSIMLDNAVVAATVMTEHLSRADSIDGLQHQTSWLRQLVKSMELVYPHFPVVGRMLDYIKQICGSGPLCDMFPHANQDCIDGSTRDLVAPRQYVDDSARLGKAQDRFSASGTGLDGFLENLDWDMPLDIFSGGFGDSVLHHHTTQELFLSNTAPVIP</sequence>
<evidence type="ECO:0000256" key="5">
    <source>
        <dbReference type="ARBA" id="ARBA00023125"/>
    </source>
</evidence>
<dbReference type="InterPro" id="IPR036864">
    <property type="entry name" value="Zn2-C6_fun-type_DNA-bd_sf"/>
</dbReference>
<dbReference type="GO" id="GO:0008270">
    <property type="term" value="F:zinc ion binding"/>
    <property type="evidence" value="ECO:0007669"/>
    <property type="project" value="InterPro"/>
</dbReference>
<dbReference type="SUPFAM" id="SSF57701">
    <property type="entry name" value="Zn2/Cys6 DNA-binding domain"/>
    <property type="match status" value="1"/>
</dbReference>
<feature type="domain" description="Zn(2)-C6 fungal-type" evidence="9">
    <location>
        <begin position="20"/>
        <end position="54"/>
    </location>
</feature>
<dbReference type="InterPro" id="IPR007219">
    <property type="entry name" value="XnlR_reg_dom"/>
</dbReference>
<organism evidence="10 11">
    <name type="scientific">Fusarium solani</name>
    <name type="common">Filamentous fungus</name>
    <dbReference type="NCBI Taxonomy" id="169388"/>
    <lineage>
        <taxon>Eukaryota</taxon>
        <taxon>Fungi</taxon>
        <taxon>Dikarya</taxon>
        <taxon>Ascomycota</taxon>
        <taxon>Pezizomycotina</taxon>
        <taxon>Sordariomycetes</taxon>
        <taxon>Hypocreomycetidae</taxon>
        <taxon>Hypocreales</taxon>
        <taxon>Nectriaceae</taxon>
        <taxon>Fusarium</taxon>
        <taxon>Fusarium solani species complex</taxon>
    </lineage>
</organism>
<comment type="subcellular location">
    <subcellularLocation>
        <location evidence="1">Nucleus</location>
    </subcellularLocation>
</comment>
<dbReference type="InterPro" id="IPR051615">
    <property type="entry name" value="Transcr_Regulatory_Elem"/>
</dbReference>
<evidence type="ECO:0000256" key="6">
    <source>
        <dbReference type="ARBA" id="ARBA00023163"/>
    </source>
</evidence>
<dbReference type="AlphaFoldDB" id="A0A9P9JRQ9"/>
<evidence type="ECO:0000256" key="2">
    <source>
        <dbReference type="ARBA" id="ARBA00022723"/>
    </source>
</evidence>
<keyword evidence="5" id="KW-0238">DNA-binding</keyword>
<dbReference type="GO" id="GO:0000981">
    <property type="term" value="F:DNA-binding transcription factor activity, RNA polymerase II-specific"/>
    <property type="evidence" value="ECO:0007669"/>
    <property type="project" value="InterPro"/>
</dbReference>
<accession>A0A9P9JRQ9</accession>
<keyword evidence="4" id="KW-0805">Transcription regulation</keyword>
<gene>
    <name evidence="10" type="ORF">B0J15DRAFT_504445</name>
</gene>
<dbReference type="OrthoDB" id="2154091at2759"/>
<dbReference type="PROSITE" id="PS00463">
    <property type="entry name" value="ZN2_CY6_FUNGAL_1"/>
    <property type="match status" value="1"/>
</dbReference>